<name>A0A174IN38_9CLOT</name>
<feature type="transmembrane region" description="Helical" evidence="1">
    <location>
        <begin position="37"/>
        <end position="61"/>
    </location>
</feature>
<feature type="transmembrane region" description="Helical" evidence="1">
    <location>
        <begin position="92"/>
        <end position="112"/>
    </location>
</feature>
<dbReference type="NCBIfam" id="NF037970">
    <property type="entry name" value="vanZ_1"/>
    <property type="match status" value="1"/>
</dbReference>
<dbReference type="Pfam" id="PF04892">
    <property type="entry name" value="VanZ"/>
    <property type="match status" value="1"/>
</dbReference>
<dbReference type="RefSeq" id="WP_042402877.1">
    <property type="nucleotide sequence ID" value="NZ_CYYT01000072.1"/>
</dbReference>
<keyword evidence="1" id="KW-0812">Transmembrane</keyword>
<keyword evidence="1" id="KW-1133">Transmembrane helix</keyword>
<organism evidence="3 4">
    <name type="scientific">Clostridium disporicum</name>
    <dbReference type="NCBI Taxonomy" id="84024"/>
    <lineage>
        <taxon>Bacteria</taxon>
        <taxon>Bacillati</taxon>
        <taxon>Bacillota</taxon>
        <taxon>Clostridia</taxon>
        <taxon>Eubacteriales</taxon>
        <taxon>Clostridiaceae</taxon>
        <taxon>Clostridium</taxon>
    </lineage>
</organism>
<dbReference type="InterPro" id="IPR006976">
    <property type="entry name" value="VanZ-like"/>
</dbReference>
<evidence type="ECO:0000259" key="2">
    <source>
        <dbReference type="Pfam" id="PF04892"/>
    </source>
</evidence>
<dbReference type="PIRSF" id="PIRSF019083">
    <property type="entry name" value="UCP019083_VanZ"/>
    <property type="match status" value="1"/>
</dbReference>
<dbReference type="EMBL" id="CYZV01000075">
    <property type="protein sequence ID" value="CUO88792.1"/>
    <property type="molecule type" value="Genomic_DNA"/>
</dbReference>
<dbReference type="OrthoDB" id="291892at2"/>
<evidence type="ECO:0000256" key="1">
    <source>
        <dbReference type="SAM" id="Phobius"/>
    </source>
</evidence>
<dbReference type="InterPro" id="IPR016747">
    <property type="entry name" value="Phosphotransbutyrylase"/>
</dbReference>
<feature type="transmembrane region" description="Helical" evidence="1">
    <location>
        <begin position="118"/>
        <end position="139"/>
    </location>
</feature>
<dbReference type="GeneID" id="83013456"/>
<reference evidence="3 4" key="1">
    <citation type="submission" date="2015-09" db="EMBL/GenBank/DDBJ databases">
        <authorList>
            <consortium name="Pathogen Informatics"/>
        </authorList>
    </citation>
    <scope>NUCLEOTIDE SEQUENCE [LARGE SCALE GENOMIC DNA]</scope>
    <source>
        <strain evidence="3 4">2789STDY5834855</strain>
    </source>
</reference>
<evidence type="ECO:0000313" key="3">
    <source>
        <dbReference type="EMBL" id="CUO88792.1"/>
    </source>
</evidence>
<keyword evidence="1" id="KW-0472">Membrane</keyword>
<proteinExistence type="predicted"/>
<protein>
    <submittedName>
        <fullName evidence="3">Phosphotransbutyrylase</fullName>
    </submittedName>
</protein>
<accession>A0A174IN38</accession>
<dbReference type="Proteomes" id="UP000095558">
    <property type="component" value="Unassembled WGS sequence"/>
</dbReference>
<dbReference type="AlphaFoldDB" id="A0A174IN38"/>
<evidence type="ECO:0000313" key="4">
    <source>
        <dbReference type="Proteomes" id="UP000095558"/>
    </source>
</evidence>
<feature type="transmembrane region" description="Helical" evidence="1">
    <location>
        <begin position="6"/>
        <end position="25"/>
    </location>
</feature>
<feature type="domain" description="VanZ-like" evidence="2">
    <location>
        <begin position="10"/>
        <end position="135"/>
    </location>
</feature>
<sequence>MKNKGIIMNWILLIAWMILIFAMSNQPADISNKQSDLFINILAFIGIDLNSALGSIASFIVRKAAHFTEYFILYWLAVSVFKNYIETKKARMYSLAIVLGYAITDEVHQYFIPGRAMALRDVIIDFSGGLFGCFIDWLLCRFKNKKKNKNSSSGIVAK</sequence>
<gene>
    <name evidence="3" type="ORF">ERS852470_03640</name>
</gene>